<feature type="compositionally biased region" description="Basic and acidic residues" evidence="1">
    <location>
        <begin position="72"/>
        <end position="92"/>
    </location>
</feature>
<organism evidence="3 4">
    <name type="scientific">Desmophyllum pertusum</name>
    <dbReference type="NCBI Taxonomy" id="174260"/>
    <lineage>
        <taxon>Eukaryota</taxon>
        <taxon>Metazoa</taxon>
        <taxon>Cnidaria</taxon>
        <taxon>Anthozoa</taxon>
        <taxon>Hexacorallia</taxon>
        <taxon>Scleractinia</taxon>
        <taxon>Caryophylliina</taxon>
        <taxon>Caryophylliidae</taxon>
        <taxon>Desmophyllum</taxon>
    </lineage>
</organism>
<feature type="transmembrane region" description="Helical" evidence="2">
    <location>
        <begin position="96"/>
        <end position="117"/>
    </location>
</feature>
<evidence type="ECO:0000313" key="3">
    <source>
        <dbReference type="EMBL" id="KAJ7387429.1"/>
    </source>
</evidence>
<comment type="caution">
    <text evidence="3">The sequence shown here is derived from an EMBL/GenBank/DDBJ whole genome shotgun (WGS) entry which is preliminary data.</text>
</comment>
<accession>A0A9W9ZWS3</accession>
<evidence type="ECO:0000313" key="4">
    <source>
        <dbReference type="Proteomes" id="UP001163046"/>
    </source>
</evidence>
<reference evidence="3" key="1">
    <citation type="submission" date="2023-01" db="EMBL/GenBank/DDBJ databases">
        <title>Genome assembly of the deep-sea coral Lophelia pertusa.</title>
        <authorList>
            <person name="Herrera S."/>
            <person name="Cordes E."/>
        </authorList>
    </citation>
    <scope>NUCLEOTIDE SEQUENCE</scope>
    <source>
        <strain evidence="3">USNM1676648</strain>
        <tissue evidence="3">Polyp</tissue>
    </source>
</reference>
<evidence type="ECO:0000256" key="2">
    <source>
        <dbReference type="SAM" id="Phobius"/>
    </source>
</evidence>
<dbReference type="EMBL" id="MU825874">
    <property type="protein sequence ID" value="KAJ7387429.1"/>
    <property type="molecule type" value="Genomic_DNA"/>
</dbReference>
<feature type="region of interest" description="Disordered" evidence="1">
    <location>
        <begin position="71"/>
        <end position="92"/>
    </location>
</feature>
<evidence type="ECO:0000256" key="1">
    <source>
        <dbReference type="SAM" id="MobiDB-lite"/>
    </source>
</evidence>
<name>A0A9W9ZWS3_9CNID</name>
<keyword evidence="4" id="KW-1185">Reference proteome</keyword>
<dbReference type="AlphaFoldDB" id="A0A9W9ZWS3"/>
<dbReference type="Proteomes" id="UP001163046">
    <property type="component" value="Unassembled WGS sequence"/>
</dbReference>
<gene>
    <name evidence="3" type="ORF">OS493_004426</name>
</gene>
<proteinExistence type="predicted"/>
<keyword evidence="2" id="KW-1133">Transmembrane helix</keyword>
<protein>
    <submittedName>
        <fullName evidence="3">Uncharacterized protein</fullName>
    </submittedName>
</protein>
<keyword evidence="2" id="KW-0812">Transmembrane</keyword>
<keyword evidence="2" id="KW-0472">Membrane</keyword>
<sequence>MQPKVHVVKRSYVPQMAAPATAAAEREQLQRLNHAKLSLTVVDLNQTKSMAKRKLTSQTAAVYWNAMKSLKRHNEATNDDEKSRGEQNDSTREERLLSGVLINVYLVCFVVLSNVSVKNHDV</sequence>